<accession>A0A6J5Q338</accession>
<proteinExistence type="predicted"/>
<organism evidence="1">
    <name type="scientific">uncultured Caudovirales phage</name>
    <dbReference type="NCBI Taxonomy" id="2100421"/>
    <lineage>
        <taxon>Viruses</taxon>
        <taxon>Duplodnaviria</taxon>
        <taxon>Heunggongvirae</taxon>
        <taxon>Uroviricota</taxon>
        <taxon>Caudoviricetes</taxon>
        <taxon>Peduoviridae</taxon>
        <taxon>Maltschvirus</taxon>
        <taxon>Maltschvirus maltsch</taxon>
    </lineage>
</organism>
<sequence length="76" mass="8860">MRDDLRFASLWGLCDYNSRTITLEPTMGDKRLLEITVHEVAHAVHQKLSERDVELIGKAVAKVLWRDGWRRTQPTE</sequence>
<evidence type="ECO:0000313" key="1">
    <source>
        <dbReference type="EMBL" id="CAB4177822.1"/>
    </source>
</evidence>
<reference evidence="1" key="1">
    <citation type="submission" date="2020-05" db="EMBL/GenBank/DDBJ databases">
        <authorList>
            <person name="Chiriac C."/>
            <person name="Salcher M."/>
            <person name="Ghai R."/>
            <person name="Kavagutti S V."/>
        </authorList>
    </citation>
    <scope>NUCLEOTIDE SEQUENCE</scope>
</reference>
<protein>
    <submittedName>
        <fullName evidence="1">Uncharacterized protein</fullName>
    </submittedName>
</protein>
<dbReference type="EMBL" id="LR796964">
    <property type="protein sequence ID" value="CAB4177822.1"/>
    <property type="molecule type" value="Genomic_DNA"/>
</dbReference>
<gene>
    <name evidence="1" type="ORF">UFOVP1004_14</name>
</gene>
<name>A0A6J5Q338_9CAUD</name>